<dbReference type="EMBL" id="VBZC01000054">
    <property type="protein sequence ID" value="TLS41524.1"/>
    <property type="molecule type" value="Genomic_DNA"/>
</dbReference>
<dbReference type="InterPro" id="IPR045431">
    <property type="entry name" value="EAD2"/>
</dbReference>
<dbReference type="RefSeq" id="WP_138049306.1">
    <property type="nucleotide sequence ID" value="NZ_VBZC01000054.1"/>
</dbReference>
<accession>A0A5R9FLW0</accession>
<gene>
    <name evidence="2" type="ORF">FE633_35605</name>
</gene>
<organism evidence="2 3">
    <name type="scientific">Streptomyces montanus</name>
    <dbReference type="NCBI Taxonomy" id="2580423"/>
    <lineage>
        <taxon>Bacteria</taxon>
        <taxon>Bacillati</taxon>
        <taxon>Actinomycetota</taxon>
        <taxon>Actinomycetes</taxon>
        <taxon>Kitasatosporales</taxon>
        <taxon>Streptomycetaceae</taxon>
        <taxon>Streptomyces</taxon>
    </lineage>
</organism>
<evidence type="ECO:0000313" key="2">
    <source>
        <dbReference type="EMBL" id="TLS41524.1"/>
    </source>
</evidence>
<keyword evidence="3" id="KW-1185">Reference proteome</keyword>
<protein>
    <recommendedName>
        <fullName evidence="1">Effector-associated domain-containing protein</fullName>
    </recommendedName>
</protein>
<evidence type="ECO:0000313" key="3">
    <source>
        <dbReference type="Proteomes" id="UP000305906"/>
    </source>
</evidence>
<reference evidence="2 3" key="1">
    <citation type="submission" date="2019-05" db="EMBL/GenBank/DDBJ databases">
        <title>Streptomyces sp. NEAU-C151, a novel actinomycete isolated from soil.</title>
        <authorList>
            <person name="Han L."/>
            <person name="Jiang H."/>
        </authorList>
    </citation>
    <scope>NUCLEOTIDE SEQUENCE [LARGE SCALE GENOMIC DNA]</scope>
    <source>
        <strain evidence="2 3">NEAU-C151</strain>
    </source>
</reference>
<evidence type="ECO:0000259" key="1">
    <source>
        <dbReference type="Pfam" id="PF19956"/>
    </source>
</evidence>
<name>A0A5R9FLW0_9ACTN</name>
<dbReference type="AlphaFoldDB" id="A0A5R9FLW0"/>
<comment type="caution">
    <text evidence="2">The sequence shown here is derived from an EMBL/GenBank/DDBJ whole genome shotgun (WGS) entry which is preliminary data.</text>
</comment>
<dbReference type="Pfam" id="PF19956">
    <property type="entry name" value="EAD2"/>
    <property type="match status" value="1"/>
</dbReference>
<sequence length="82" mass="8859">MTAIGGGGLGLVRELAGALAQCASLQERSSRTLCLRLMAKELGAPPTVREYDVAHYFLVELASACLESPRTMRADCDVEVYR</sequence>
<proteinExistence type="predicted"/>
<dbReference type="Proteomes" id="UP000305906">
    <property type="component" value="Unassembled WGS sequence"/>
</dbReference>
<feature type="domain" description="Effector-associated" evidence="1">
    <location>
        <begin position="17"/>
        <end position="74"/>
    </location>
</feature>